<dbReference type="AlphaFoldDB" id="X1AUC9"/>
<proteinExistence type="predicted"/>
<dbReference type="EMBL" id="BART01011549">
    <property type="protein sequence ID" value="GAG86504.1"/>
    <property type="molecule type" value="Genomic_DNA"/>
</dbReference>
<protein>
    <submittedName>
        <fullName evidence="1">Uncharacterized protein</fullName>
    </submittedName>
</protein>
<reference evidence="1" key="1">
    <citation type="journal article" date="2014" name="Front. Microbiol.">
        <title>High frequency of phylogenetically diverse reductive dehalogenase-homologous genes in deep subseafloor sedimentary metagenomes.</title>
        <authorList>
            <person name="Kawai M."/>
            <person name="Futagami T."/>
            <person name="Toyoda A."/>
            <person name="Takaki Y."/>
            <person name="Nishi S."/>
            <person name="Hori S."/>
            <person name="Arai W."/>
            <person name="Tsubouchi T."/>
            <person name="Morono Y."/>
            <person name="Uchiyama I."/>
            <person name="Ito T."/>
            <person name="Fujiyama A."/>
            <person name="Inagaki F."/>
            <person name="Takami H."/>
        </authorList>
    </citation>
    <scope>NUCLEOTIDE SEQUENCE</scope>
    <source>
        <strain evidence="1">Expedition CK06-06</strain>
    </source>
</reference>
<gene>
    <name evidence="1" type="ORF">S01H4_24550</name>
</gene>
<comment type="caution">
    <text evidence="1">The sequence shown here is derived from an EMBL/GenBank/DDBJ whole genome shotgun (WGS) entry which is preliminary data.</text>
</comment>
<feature type="non-terminal residue" evidence="1">
    <location>
        <position position="82"/>
    </location>
</feature>
<sequence>MRPSIEPGSLCEVLSEPDPKLPPVFELRLSRAKAASIDPQLLEHYGTTFKALCEQLLERGYVITSYDSMIDLQYVWVFEHRP</sequence>
<organism evidence="1">
    <name type="scientific">marine sediment metagenome</name>
    <dbReference type="NCBI Taxonomy" id="412755"/>
    <lineage>
        <taxon>unclassified sequences</taxon>
        <taxon>metagenomes</taxon>
        <taxon>ecological metagenomes</taxon>
    </lineage>
</organism>
<name>X1AUC9_9ZZZZ</name>
<evidence type="ECO:0000313" key="1">
    <source>
        <dbReference type="EMBL" id="GAG86504.1"/>
    </source>
</evidence>
<accession>X1AUC9</accession>